<name>A0ABT8S490_9BURK</name>
<dbReference type="PROSITE" id="PS51257">
    <property type="entry name" value="PROKAR_LIPOPROTEIN"/>
    <property type="match status" value="1"/>
</dbReference>
<feature type="transmembrane region" description="Helical" evidence="1">
    <location>
        <begin position="16"/>
        <end position="34"/>
    </location>
</feature>
<evidence type="ECO:0000313" key="3">
    <source>
        <dbReference type="Proteomes" id="UP001169027"/>
    </source>
</evidence>
<keyword evidence="1" id="KW-0812">Transmembrane</keyword>
<keyword evidence="3" id="KW-1185">Reference proteome</keyword>
<reference evidence="2" key="1">
    <citation type="submission" date="2023-06" db="EMBL/GenBank/DDBJ databases">
        <authorList>
            <person name="Jiang Y."/>
            <person name="Liu Q."/>
        </authorList>
    </citation>
    <scope>NUCLEOTIDE SEQUENCE</scope>
    <source>
        <strain evidence="2">CGMCC 1.12090</strain>
    </source>
</reference>
<gene>
    <name evidence="2" type="ORF">Q2T77_07665</name>
</gene>
<keyword evidence="1" id="KW-1133">Transmembrane helix</keyword>
<proteinExistence type="predicted"/>
<dbReference type="Proteomes" id="UP001169027">
    <property type="component" value="Unassembled WGS sequence"/>
</dbReference>
<comment type="caution">
    <text evidence="2">The sequence shown here is derived from an EMBL/GenBank/DDBJ whole genome shotgun (WGS) entry which is preliminary data.</text>
</comment>
<sequence length="40" mass="4322">MIRPLSTADEKNSMKLYLLTFLVAACAACTHLITPGGSPW</sequence>
<dbReference type="EMBL" id="JAUKVY010000004">
    <property type="protein sequence ID" value="MDO1532161.1"/>
    <property type="molecule type" value="Genomic_DNA"/>
</dbReference>
<dbReference type="RefSeq" id="WP_286534350.1">
    <property type="nucleotide sequence ID" value="NZ_JAUJZH010000004.1"/>
</dbReference>
<evidence type="ECO:0000256" key="1">
    <source>
        <dbReference type="SAM" id="Phobius"/>
    </source>
</evidence>
<keyword evidence="1" id="KW-0472">Membrane</keyword>
<accession>A0ABT8S490</accession>
<organism evidence="2 3">
    <name type="scientific">Variovorax ginsengisoli</name>
    <dbReference type="NCBI Taxonomy" id="363844"/>
    <lineage>
        <taxon>Bacteria</taxon>
        <taxon>Pseudomonadati</taxon>
        <taxon>Pseudomonadota</taxon>
        <taxon>Betaproteobacteria</taxon>
        <taxon>Burkholderiales</taxon>
        <taxon>Comamonadaceae</taxon>
        <taxon>Variovorax</taxon>
    </lineage>
</organism>
<evidence type="ECO:0000313" key="2">
    <source>
        <dbReference type="EMBL" id="MDO1532161.1"/>
    </source>
</evidence>
<protein>
    <submittedName>
        <fullName evidence="2">Uncharacterized protein</fullName>
    </submittedName>
</protein>